<sequence length="51" mass="5694">MCRGGGQLLVSRLGSSGHRCCCRRVPEEAREGGREERSGSDFTRREGSRRL</sequence>
<evidence type="ECO:0000313" key="3">
    <source>
        <dbReference type="Proteomes" id="UP000287651"/>
    </source>
</evidence>
<evidence type="ECO:0000256" key="1">
    <source>
        <dbReference type="SAM" id="MobiDB-lite"/>
    </source>
</evidence>
<accession>A0A427AG73</accession>
<dbReference type="EMBL" id="AMZH03002539">
    <property type="protein sequence ID" value="RRT75247.1"/>
    <property type="molecule type" value="Genomic_DNA"/>
</dbReference>
<proteinExistence type="predicted"/>
<reference evidence="2 3" key="1">
    <citation type="journal article" date="2014" name="Agronomy (Basel)">
        <title>A Draft Genome Sequence for Ensete ventricosum, the Drought-Tolerant Tree Against Hunger.</title>
        <authorList>
            <person name="Harrison J."/>
            <person name="Moore K.A."/>
            <person name="Paszkiewicz K."/>
            <person name="Jones T."/>
            <person name="Grant M."/>
            <person name="Ambacheew D."/>
            <person name="Muzemil S."/>
            <person name="Studholme D.J."/>
        </authorList>
    </citation>
    <scope>NUCLEOTIDE SEQUENCE [LARGE SCALE GENOMIC DNA]</scope>
</reference>
<feature type="region of interest" description="Disordered" evidence="1">
    <location>
        <begin position="28"/>
        <end position="51"/>
    </location>
</feature>
<evidence type="ECO:0000313" key="2">
    <source>
        <dbReference type="EMBL" id="RRT75247.1"/>
    </source>
</evidence>
<protein>
    <submittedName>
        <fullName evidence="2">Uncharacterized protein</fullName>
    </submittedName>
</protein>
<name>A0A427AG73_ENSVE</name>
<organism evidence="2 3">
    <name type="scientific">Ensete ventricosum</name>
    <name type="common">Abyssinian banana</name>
    <name type="synonym">Musa ensete</name>
    <dbReference type="NCBI Taxonomy" id="4639"/>
    <lineage>
        <taxon>Eukaryota</taxon>
        <taxon>Viridiplantae</taxon>
        <taxon>Streptophyta</taxon>
        <taxon>Embryophyta</taxon>
        <taxon>Tracheophyta</taxon>
        <taxon>Spermatophyta</taxon>
        <taxon>Magnoliopsida</taxon>
        <taxon>Liliopsida</taxon>
        <taxon>Zingiberales</taxon>
        <taxon>Musaceae</taxon>
        <taxon>Ensete</taxon>
    </lineage>
</organism>
<dbReference type="Proteomes" id="UP000287651">
    <property type="component" value="Unassembled WGS sequence"/>
</dbReference>
<gene>
    <name evidence="2" type="ORF">B296_00009624</name>
</gene>
<comment type="caution">
    <text evidence="2">The sequence shown here is derived from an EMBL/GenBank/DDBJ whole genome shotgun (WGS) entry which is preliminary data.</text>
</comment>
<dbReference type="AlphaFoldDB" id="A0A427AG73"/>